<keyword evidence="3" id="KW-0808">Transferase</keyword>
<dbReference type="Pfam" id="PF00454">
    <property type="entry name" value="PI3_PI4_kinase"/>
    <property type="match status" value="1"/>
</dbReference>
<evidence type="ECO:0000256" key="4">
    <source>
        <dbReference type="ARBA" id="ARBA00022737"/>
    </source>
</evidence>
<feature type="domain" description="PI3K/PI4K catalytic" evidence="9">
    <location>
        <begin position="451"/>
        <end position="766"/>
    </location>
</feature>
<evidence type="ECO:0000256" key="5">
    <source>
        <dbReference type="ARBA" id="ARBA00022741"/>
    </source>
</evidence>
<feature type="domain" description="FATC" evidence="11">
    <location>
        <begin position="743"/>
        <end position="797"/>
    </location>
</feature>
<keyword evidence="5" id="KW-0547">Nucleotide-binding</keyword>
<dbReference type="OMA" id="PHAVIWP"/>
<sequence>MRLADLCYGSGHFLRCGNVLAFLDSVPQIPSVNVILRACHLLWALGRRALAYDVLSRVTESLIFSHQKNSWDLKDKPGDEILIASILTRSEWCGILIRASKFTRRSRYFNQCLSIVIRLLQRVTKLVPLQPRAWHSWALANYEACEQLERRELHKLGNSGPVLASSPGTVSVFHHVIQSIGGFFRSLQLFDAVVLQDTLRLLTIWFKHGTRSQVSAKMLEGFGHTSVDVWLGVIPQLIARVDYPDEDVRHLVADLLVQVGRAHPQALIYPITVSAQSASESRRVASVGILGGLQQFLVAEANLVSRELNRSAITWHEAWYQGIEAAANLYFGSADVQATIHGLIEMHHSSHDTTIVTTRLAAFAHVYSPDLLAAESFLSRFCRLRNHADMHQAWDIYSAIHKWVKQSIFTDKLSHLDLGQVAPSLMCAGSMHVAIPGTEGGRNLPVRILSISPQLRVLASKQRPRCLRISGSDGKEYQFLLKGHEDLRQDERVMQLFGLINALFNKTYNAGHGHKEPLHVQQYVVMPLSNNSGLIGWLKCCSTIHQLIVNHRSHSGILVDIERRFTEAIACDYHKSPFMYKLGDFKYVLNRTYNRDLANVFLVTSGDVSIWLMRRTRYARSLAVTSVVGYVLGLGDRHLSNILVSDKSGEVIHIDFGDCFEVAMKRKRFPEKIPFRLTKLLVNAMEVSGVEGSYRLTCNHTMRVLRNDFHSLMAMLEAFVHDPLVDWKLLSTNNSHFRNVLKQTLVITDRVQQKLTGSTLHDPRFCVSPIHQIDGLIREAQCAENICQMYGGWCPYW</sequence>
<dbReference type="GO" id="GO:0031929">
    <property type="term" value="P:TOR signaling"/>
    <property type="evidence" value="ECO:0007669"/>
    <property type="project" value="TreeGrafter"/>
</dbReference>
<dbReference type="InterPro" id="IPR036940">
    <property type="entry name" value="PI3/4_kinase_cat_sf"/>
</dbReference>
<dbReference type="PROSITE" id="PS50290">
    <property type="entry name" value="PI3_4_KINASE_3"/>
    <property type="match status" value="1"/>
</dbReference>
<dbReference type="GO" id="GO:0005524">
    <property type="term" value="F:ATP binding"/>
    <property type="evidence" value="ECO:0007669"/>
    <property type="project" value="UniProtKB-KW"/>
</dbReference>
<evidence type="ECO:0000256" key="3">
    <source>
        <dbReference type="ARBA" id="ARBA00022679"/>
    </source>
</evidence>
<dbReference type="PROSITE" id="PS00915">
    <property type="entry name" value="PI3_4_KINASE_1"/>
    <property type="match status" value="1"/>
</dbReference>
<dbReference type="Pfam" id="PF08771">
    <property type="entry name" value="FRB_dom"/>
    <property type="match status" value="1"/>
</dbReference>
<dbReference type="Pfam" id="PF02259">
    <property type="entry name" value="FAT"/>
    <property type="match status" value="1"/>
</dbReference>
<accession>F0YI47</accession>
<dbReference type="InterPro" id="IPR050517">
    <property type="entry name" value="DDR_Repair_Kinase"/>
</dbReference>
<keyword evidence="4" id="KW-0677">Repeat</keyword>
<keyword evidence="6" id="KW-0418">Kinase</keyword>
<comment type="similarity">
    <text evidence="1">Belongs to the PI3/PI4-kinase family.</text>
</comment>
<evidence type="ECO:0000256" key="2">
    <source>
        <dbReference type="ARBA" id="ARBA00012513"/>
    </source>
</evidence>
<dbReference type="Gene3D" id="1.10.1070.11">
    <property type="entry name" value="Phosphatidylinositol 3-/4-kinase, catalytic domain"/>
    <property type="match status" value="1"/>
</dbReference>
<dbReference type="FunFam" id="3.30.1010.10:FF:000006">
    <property type="entry name" value="Serine/threonine-protein kinase TOR"/>
    <property type="match status" value="1"/>
</dbReference>
<evidence type="ECO:0000259" key="11">
    <source>
        <dbReference type="PROSITE" id="PS51190"/>
    </source>
</evidence>
<dbReference type="SUPFAM" id="SSF47212">
    <property type="entry name" value="FKBP12-rapamycin-binding domain of FKBP-rapamycin-associated protein (FRAP)"/>
    <property type="match status" value="1"/>
</dbReference>
<dbReference type="CDD" id="cd05169">
    <property type="entry name" value="PIKKc_TOR"/>
    <property type="match status" value="1"/>
</dbReference>
<dbReference type="PROSITE" id="PS51190">
    <property type="entry name" value="FATC"/>
    <property type="match status" value="1"/>
</dbReference>
<dbReference type="PANTHER" id="PTHR11139:SF9">
    <property type="entry name" value="SERINE_THREONINE-PROTEIN KINASE MTOR"/>
    <property type="match status" value="1"/>
</dbReference>
<dbReference type="AlphaFoldDB" id="F0YI47"/>
<dbReference type="InterPro" id="IPR011009">
    <property type="entry name" value="Kinase-like_dom_sf"/>
</dbReference>
<dbReference type="GO" id="GO:0005737">
    <property type="term" value="C:cytoplasm"/>
    <property type="evidence" value="ECO:0007669"/>
    <property type="project" value="TreeGrafter"/>
</dbReference>
<dbReference type="RefSeq" id="XP_009040130.1">
    <property type="nucleotide sequence ID" value="XM_009041882.1"/>
</dbReference>
<dbReference type="InterPro" id="IPR036738">
    <property type="entry name" value="FRB_sf"/>
</dbReference>
<dbReference type="SMART" id="SM01345">
    <property type="entry name" value="Rapamycin_bind"/>
    <property type="match status" value="1"/>
</dbReference>
<dbReference type="KEGG" id="aaf:AURANDRAFT_54760"/>
<dbReference type="Gene3D" id="1.20.120.150">
    <property type="entry name" value="FKBP12-rapamycin binding domain"/>
    <property type="match status" value="1"/>
</dbReference>
<dbReference type="Gene3D" id="3.30.1010.10">
    <property type="entry name" value="Phosphatidylinositol 3-kinase Catalytic Subunit, Chain A, domain 4"/>
    <property type="match status" value="1"/>
</dbReference>
<protein>
    <recommendedName>
        <fullName evidence="2">non-specific serine/threonine protein kinase</fullName>
        <ecNumber evidence="2">2.7.11.1</ecNumber>
    </recommendedName>
</protein>
<dbReference type="Pfam" id="PF23593">
    <property type="entry name" value="HEAT_ATR"/>
    <property type="match status" value="1"/>
</dbReference>
<dbReference type="GO" id="GO:0031931">
    <property type="term" value="C:TORC1 complex"/>
    <property type="evidence" value="ECO:0007669"/>
    <property type="project" value="TreeGrafter"/>
</dbReference>
<feature type="domain" description="FAT" evidence="10">
    <location>
        <begin position="1"/>
        <end position="277"/>
    </location>
</feature>
<dbReference type="GO" id="GO:0031932">
    <property type="term" value="C:TORC2 complex"/>
    <property type="evidence" value="ECO:0007669"/>
    <property type="project" value="TreeGrafter"/>
</dbReference>
<dbReference type="EMBL" id="GL833143">
    <property type="protein sequence ID" value="EGB05229.1"/>
    <property type="molecule type" value="Genomic_DNA"/>
</dbReference>
<evidence type="ECO:0000256" key="1">
    <source>
        <dbReference type="ARBA" id="ARBA00011031"/>
    </source>
</evidence>
<dbReference type="SUPFAM" id="SSF56112">
    <property type="entry name" value="Protein kinase-like (PK-like)"/>
    <property type="match status" value="1"/>
</dbReference>
<dbReference type="eggNOG" id="KOG0891">
    <property type="taxonomic scope" value="Eukaryota"/>
</dbReference>
<dbReference type="SMART" id="SM01343">
    <property type="entry name" value="FATC"/>
    <property type="match status" value="1"/>
</dbReference>
<evidence type="ECO:0000259" key="9">
    <source>
        <dbReference type="PROSITE" id="PS50290"/>
    </source>
</evidence>
<dbReference type="InterPro" id="IPR003151">
    <property type="entry name" value="PIK-rel_kinase_FAT"/>
</dbReference>
<dbReference type="GO" id="GO:0044877">
    <property type="term" value="F:protein-containing complex binding"/>
    <property type="evidence" value="ECO:0007669"/>
    <property type="project" value="InterPro"/>
</dbReference>
<evidence type="ECO:0000256" key="7">
    <source>
        <dbReference type="ARBA" id="ARBA00022840"/>
    </source>
</evidence>
<dbReference type="InParanoid" id="F0YI47"/>
<evidence type="ECO:0000256" key="6">
    <source>
        <dbReference type="ARBA" id="ARBA00022777"/>
    </source>
</evidence>
<dbReference type="InterPro" id="IPR000403">
    <property type="entry name" value="PI3/4_kinase_cat_dom"/>
</dbReference>
<dbReference type="SMART" id="SM00146">
    <property type="entry name" value="PI3Kc"/>
    <property type="match status" value="1"/>
</dbReference>
<dbReference type="PROSITE" id="PS51189">
    <property type="entry name" value="FAT"/>
    <property type="match status" value="1"/>
</dbReference>
<evidence type="ECO:0000313" key="13">
    <source>
        <dbReference type="Proteomes" id="UP000002729"/>
    </source>
</evidence>
<dbReference type="GeneID" id="20222428"/>
<evidence type="ECO:0000259" key="10">
    <source>
        <dbReference type="PROSITE" id="PS51189"/>
    </source>
</evidence>
<dbReference type="InterPro" id="IPR003152">
    <property type="entry name" value="FATC_dom"/>
</dbReference>
<dbReference type="InterPro" id="IPR018936">
    <property type="entry name" value="PI3/4_kinase_CS"/>
</dbReference>
<gene>
    <name evidence="12" type="ORF">AURANDRAFT_54760</name>
</gene>
<dbReference type="EC" id="2.7.11.1" evidence="2"/>
<name>F0YI47_AURAN</name>
<dbReference type="OrthoDB" id="381190at2759"/>
<keyword evidence="13" id="KW-1185">Reference proteome</keyword>
<reference evidence="12 13" key="1">
    <citation type="journal article" date="2011" name="Proc. Natl. Acad. Sci. U.S.A.">
        <title>Niche of harmful alga Aureococcus anophagefferens revealed through ecogenomics.</title>
        <authorList>
            <person name="Gobler C.J."/>
            <person name="Berry D.L."/>
            <person name="Dyhrman S.T."/>
            <person name="Wilhelm S.W."/>
            <person name="Salamov A."/>
            <person name="Lobanov A.V."/>
            <person name="Zhang Y."/>
            <person name="Collier J.L."/>
            <person name="Wurch L.L."/>
            <person name="Kustka A.B."/>
            <person name="Dill B.D."/>
            <person name="Shah M."/>
            <person name="VerBerkmoes N.C."/>
            <person name="Kuo A."/>
            <person name="Terry A."/>
            <person name="Pangilinan J."/>
            <person name="Lindquist E.A."/>
            <person name="Lucas S."/>
            <person name="Paulsen I.T."/>
            <person name="Hattenrath-Lehmann T.K."/>
            <person name="Talmage S.C."/>
            <person name="Walker E.A."/>
            <person name="Koch F."/>
            <person name="Burson A.M."/>
            <person name="Marcoval M.A."/>
            <person name="Tang Y.Z."/>
            <person name="Lecleir G.R."/>
            <person name="Coyne K.J."/>
            <person name="Berg G.M."/>
            <person name="Bertrand E.M."/>
            <person name="Saito M.A."/>
            <person name="Gladyshev V.N."/>
            <person name="Grigoriev I.V."/>
        </authorList>
    </citation>
    <scope>NUCLEOTIDE SEQUENCE [LARGE SCALE GENOMIC DNA]</scope>
    <source>
        <strain evidence="13">CCMP 1984</strain>
    </source>
</reference>
<dbReference type="InterPro" id="IPR014009">
    <property type="entry name" value="PIK_FAT"/>
</dbReference>
<dbReference type="GO" id="GO:0016242">
    <property type="term" value="P:negative regulation of macroautophagy"/>
    <property type="evidence" value="ECO:0007669"/>
    <property type="project" value="TreeGrafter"/>
</dbReference>
<dbReference type="Proteomes" id="UP000002729">
    <property type="component" value="Unassembled WGS sequence"/>
</dbReference>
<organism evidence="13">
    <name type="scientific">Aureococcus anophagefferens</name>
    <name type="common">Harmful bloom alga</name>
    <dbReference type="NCBI Taxonomy" id="44056"/>
    <lineage>
        <taxon>Eukaryota</taxon>
        <taxon>Sar</taxon>
        <taxon>Stramenopiles</taxon>
        <taxon>Ochrophyta</taxon>
        <taxon>Pelagophyceae</taxon>
        <taxon>Pelagomonadales</taxon>
        <taxon>Pelagomonadaceae</taxon>
        <taxon>Aureococcus</taxon>
    </lineage>
</organism>
<evidence type="ECO:0000313" key="12">
    <source>
        <dbReference type="EMBL" id="EGB05229.1"/>
    </source>
</evidence>
<dbReference type="PROSITE" id="PS00916">
    <property type="entry name" value="PI3_4_KINASE_2"/>
    <property type="match status" value="1"/>
</dbReference>
<dbReference type="InterPro" id="IPR009076">
    <property type="entry name" value="FRB_dom"/>
</dbReference>
<dbReference type="PANTHER" id="PTHR11139">
    <property type="entry name" value="ATAXIA TELANGIECTASIA MUTATED ATM -RELATED"/>
    <property type="match status" value="1"/>
</dbReference>
<comment type="catalytic activity">
    <reaction evidence="8">
        <text>L-seryl-[protein] + ATP = O-phospho-L-seryl-[protein] + ADP + H(+)</text>
        <dbReference type="Rhea" id="RHEA:17989"/>
        <dbReference type="Rhea" id="RHEA-COMP:9863"/>
        <dbReference type="Rhea" id="RHEA-COMP:11604"/>
        <dbReference type="ChEBI" id="CHEBI:15378"/>
        <dbReference type="ChEBI" id="CHEBI:29999"/>
        <dbReference type="ChEBI" id="CHEBI:30616"/>
        <dbReference type="ChEBI" id="CHEBI:83421"/>
        <dbReference type="ChEBI" id="CHEBI:456216"/>
        <dbReference type="EC" id="2.7.11.1"/>
    </reaction>
</comment>
<dbReference type="GO" id="GO:0005634">
    <property type="term" value="C:nucleus"/>
    <property type="evidence" value="ECO:0007669"/>
    <property type="project" value="TreeGrafter"/>
</dbReference>
<dbReference type="InterPro" id="IPR057564">
    <property type="entry name" value="HEAT_ATR"/>
</dbReference>
<dbReference type="InterPro" id="IPR026683">
    <property type="entry name" value="TOR_cat"/>
</dbReference>
<dbReference type="Pfam" id="PF02260">
    <property type="entry name" value="FATC"/>
    <property type="match status" value="1"/>
</dbReference>
<evidence type="ECO:0000256" key="8">
    <source>
        <dbReference type="ARBA" id="ARBA00048679"/>
    </source>
</evidence>
<keyword evidence="7" id="KW-0067">ATP-binding</keyword>
<proteinExistence type="inferred from homology"/>
<dbReference type="GO" id="GO:0004674">
    <property type="term" value="F:protein serine/threonine kinase activity"/>
    <property type="evidence" value="ECO:0007669"/>
    <property type="project" value="UniProtKB-EC"/>
</dbReference>